<feature type="compositionally biased region" description="Basic and acidic residues" evidence="1">
    <location>
        <begin position="100"/>
        <end position="113"/>
    </location>
</feature>
<dbReference type="EMBL" id="BFAG01000011">
    <property type="protein sequence ID" value="GBF06877.1"/>
    <property type="molecule type" value="Genomic_DNA"/>
</dbReference>
<evidence type="ECO:0000313" key="2">
    <source>
        <dbReference type="EMBL" id="GBF06877.1"/>
    </source>
</evidence>
<proteinExistence type="predicted"/>
<name>A0A2I9DVG6_9DEIO</name>
<keyword evidence="3" id="KW-1185">Reference proteome</keyword>
<gene>
    <name evidence="2" type="ORF">DAERI_110059</name>
</gene>
<accession>A0A2I9DVG6</accession>
<dbReference type="Proteomes" id="UP000236569">
    <property type="component" value="Unassembled WGS sequence"/>
</dbReference>
<feature type="region of interest" description="Disordered" evidence="1">
    <location>
        <begin position="91"/>
        <end position="113"/>
    </location>
</feature>
<sequence>MRPTPHIWPYAESQARLGELLRLVLNGQEQFVTLPDGEVVAVWRVCETSRDAEGKPFVSAMATFRNVPRDEEFKLERIQDTVGESVLGLYEDAPQDEDFNPERLRGTLRDSDL</sequence>
<evidence type="ECO:0000313" key="3">
    <source>
        <dbReference type="Proteomes" id="UP000236569"/>
    </source>
</evidence>
<comment type="caution">
    <text evidence="2">The sequence shown here is derived from an EMBL/GenBank/DDBJ whole genome shotgun (WGS) entry which is preliminary data.</text>
</comment>
<dbReference type="RefSeq" id="WP_103130227.1">
    <property type="nucleotide sequence ID" value="NZ_BFAG01000011.1"/>
</dbReference>
<protein>
    <submittedName>
        <fullName evidence="2">Uncharacterized protein</fullName>
    </submittedName>
</protein>
<organism evidence="2 3">
    <name type="scientific">Deinococcus aerius</name>
    <dbReference type="NCBI Taxonomy" id="200253"/>
    <lineage>
        <taxon>Bacteria</taxon>
        <taxon>Thermotogati</taxon>
        <taxon>Deinococcota</taxon>
        <taxon>Deinococci</taxon>
        <taxon>Deinococcales</taxon>
        <taxon>Deinococcaceae</taxon>
        <taxon>Deinococcus</taxon>
    </lineage>
</organism>
<reference evidence="3" key="1">
    <citation type="submission" date="2018-01" db="EMBL/GenBank/DDBJ databases">
        <title>Draft Genome Sequence of the Radioresistant Bacterium Deinococcus aerius TR0125, Isolated from the Higher Atmosphere above Japan.</title>
        <authorList>
            <person name="Satoh K."/>
            <person name="Arai H."/>
            <person name="Sanzen T."/>
            <person name="Kawaguchi Y."/>
            <person name="Hayashi H."/>
            <person name="Yokobori S."/>
            <person name="Yamagishi A."/>
            <person name="Oono Y."/>
            <person name="Narumi I."/>
        </authorList>
    </citation>
    <scope>NUCLEOTIDE SEQUENCE [LARGE SCALE GENOMIC DNA]</scope>
    <source>
        <strain evidence="3">TR0125</strain>
    </source>
</reference>
<evidence type="ECO:0000256" key="1">
    <source>
        <dbReference type="SAM" id="MobiDB-lite"/>
    </source>
</evidence>
<dbReference type="AlphaFoldDB" id="A0A2I9DVG6"/>